<keyword evidence="3" id="KW-1185">Reference proteome</keyword>
<protein>
    <recommendedName>
        <fullName evidence="4">Aspartic peptidase DDI1-type domain-containing protein</fullName>
    </recommendedName>
</protein>
<dbReference type="eggNOG" id="ENOG502S84U">
    <property type="taxonomic scope" value="Eukaryota"/>
</dbReference>
<organism evidence="2 3">
    <name type="scientific">Amborella trichopoda</name>
    <dbReference type="NCBI Taxonomy" id="13333"/>
    <lineage>
        <taxon>Eukaryota</taxon>
        <taxon>Viridiplantae</taxon>
        <taxon>Streptophyta</taxon>
        <taxon>Embryophyta</taxon>
        <taxon>Tracheophyta</taxon>
        <taxon>Spermatophyta</taxon>
        <taxon>Magnoliopsida</taxon>
        <taxon>Amborellales</taxon>
        <taxon>Amborellaceae</taxon>
        <taxon>Amborella</taxon>
    </lineage>
</organism>
<feature type="region of interest" description="Disordered" evidence="1">
    <location>
        <begin position="315"/>
        <end position="340"/>
    </location>
</feature>
<dbReference type="AlphaFoldDB" id="W1Q041"/>
<sequence>MTKSQSAECFICEGPHWPWDCPKRKALNALIARLDNPKGGGDVQGSQMGSLQLMNVNILKKQNGMKVETKRPKAPSKGLMYIETYINRKAAKAMIDMGATHNFVSKDEAKRLGLWFAEETGWVKAVNSRAKPIHDTACGVDICTSQWRGKIDLSIVPMDDYQVVLGMDFLCWVRVVPMPFVNMVCILEEGAPCMVPMLQGIKTIVPMDDYQVVLGMDFLCWVRVVPMPFMNMGCIMEEGAPCMVSVVQGIKTTHKTLSAMQLTMVGLPLSVLKKLPPKGEETGLEPRANSSALCHGLSLKPLTLIVRHSYLGPLRTNRPSQRAQRAPTEFSTSAHHHTLA</sequence>
<dbReference type="Gene3D" id="2.40.70.10">
    <property type="entry name" value="Acid Proteases"/>
    <property type="match status" value="1"/>
</dbReference>
<evidence type="ECO:0000313" key="3">
    <source>
        <dbReference type="Proteomes" id="UP000017836"/>
    </source>
</evidence>
<dbReference type="SUPFAM" id="SSF50630">
    <property type="entry name" value="Acid proteases"/>
    <property type="match status" value="1"/>
</dbReference>
<gene>
    <name evidence="2" type="ORF">AMTR_s00040p00232750</name>
</gene>
<dbReference type="Proteomes" id="UP000017836">
    <property type="component" value="Unassembled WGS sequence"/>
</dbReference>
<dbReference type="Gramene" id="ERN13245">
    <property type="protein sequence ID" value="ERN13245"/>
    <property type="gene ID" value="AMTR_s00040p00232750"/>
</dbReference>
<dbReference type="InterPro" id="IPR021109">
    <property type="entry name" value="Peptidase_aspartic_dom_sf"/>
</dbReference>
<dbReference type="PANTHER" id="PTHR12917">
    <property type="entry name" value="ASPARTYL PROTEASE DDI-RELATED"/>
    <property type="match status" value="1"/>
</dbReference>
<evidence type="ECO:0000256" key="1">
    <source>
        <dbReference type="SAM" id="MobiDB-lite"/>
    </source>
</evidence>
<reference evidence="3" key="1">
    <citation type="journal article" date="2013" name="Science">
        <title>The Amborella genome and the evolution of flowering plants.</title>
        <authorList>
            <consortium name="Amborella Genome Project"/>
        </authorList>
    </citation>
    <scope>NUCLEOTIDE SEQUENCE [LARGE SCALE GENOMIC DNA]</scope>
</reference>
<evidence type="ECO:0008006" key="4">
    <source>
        <dbReference type="Google" id="ProtNLM"/>
    </source>
</evidence>
<accession>W1Q041</accession>
<feature type="compositionally biased region" description="Polar residues" evidence="1">
    <location>
        <begin position="317"/>
        <end position="333"/>
    </location>
</feature>
<dbReference type="PANTHER" id="PTHR12917:SF18">
    <property type="entry name" value="DNA DAMAGE-INDUCIBLE PROTEIN 1-LIKE"/>
    <property type="match status" value="1"/>
</dbReference>
<dbReference type="Pfam" id="PF13975">
    <property type="entry name" value="gag-asp_proteas"/>
    <property type="match status" value="1"/>
</dbReference>
<evidence type="ECO:0000313" key="2">
    <source>
        <dbReference type="EMBL" id="ERN13245.1"/>
    </source>
</evidence>
<dbReference type="CDD" id="cd00303">
    <property type="entry name" value="retropepsin_like"/>
    <property type="match status" value="1"/>
</dbReference>
<name>W1Q041_AMBTC</name>
<dbReference type="HOGENOM" id="CLU_817218_0_0_1"/>
<dbReference type="EMBL" id="KI392591">
    <property type="protein sequence ID" value="ERN13245.1"/>
    <property type="molecule type" value="Genomic_DNA"/>
</dbReference>
<proteinExistence type="predicted"/>